<dbReference type="EMBL" id="SSTE01023138">
    <property type="protein sequence ID" value="KAA0025386.1"/>
    <property type="molecule type" value="Genomic_DNA"/>
</dbReference>
<evidence type="ECO:0000313" key="3">
    <source>
        <dbReference type="Proteomes" id="UP000321393"/>
    </source>
</evidence>
<sequence>MWMDIGKETAPSTLLRRKKRKETTSFKQLEKGEMTLKGYVAEIAVHILNNVPSKSVSEAPFELLRERKPSLSHFRIWGYREHVLVTNSKKLEPRSRLCQFVGYPKEMRGGLLFDLQENRVFISTNATFLEEDHMRDHKARSKLVLNEATDASTRVVIPDDGVEDPLTYKQAMNDVDKDQRVKAIDLEMESMYFNSRHVVHLSKEQCHKRPQEVEDMRLGIVSRYQSNPGKDYWTTIKIILNKSTSGSMFTLNERAVVWHSIKKGCIADSTMKANVATCKATKEAVWLKKFLHDLEVVPNMNLLSLYIVIIVEQ</sequence>
<dbReference type="Pfam" id="PF25597">
    <property type="entry name" value="SH3_retrovirus"/>
    <property type="match status" value="1"/>
</dbReference>
<evidence type="ECO:0000313" key="2">
    <source>
        <dbReference type="EMBL" id="KAA0025386.1"/>
    </source>
</evidence>
<dbReference type="Proteomes" id="UP000321393">
    <property type="component" value="Unassembled WGS sequence"/>
</dbReference>
<gene>
    <name evidence="2" type="ORF">E6C27_scaffold1220G00140</name>
</gene>
<feature type="domain" description="Retroviral polymerase SH3-like" evidence="1">
    <location>
        <begin position="84"/>
        <end position="137"/>
    </location>
</feature>
<accession>A0A5A7SHR7</accession>
<protein>
    <submittedName>
        <fullName evidence="2">Gag/pol protein</fullName>
    </submittedName>
</protein>
<comment type="caution">
    <text evidence="2">The sequence shown here is derived from an EMBL/GenBank/DDBJ whole genome shotgun (WGS) entry which is preliminary data.</text>
</comment>
<evidence type="ECO:0000259" key="1">
    <source>
        <dbReference type="Pfam" id="PF25597"/>
    </source>
</evidence>
<dbReference type="InterPro" id="IPR057670">
    <property type="entry name" value="SH3_retrovirus"/>
</dbReference>
<organism evidence="2 3">
    <name type="scientific">Cucumis melo var. makuwa</name>
    <name type="common">Oriental melon</name>
    <dbReference type="NCBI Taxonomy" id="1194695"/>
    <lineage>
        <taxon>Eukaryota</taxon>
        <taxon>Viridiplantae</taxon>
        <taxon>Streptophyta</taxon>
        <taxon>Embryophyta</taxon>
        <taxon>Tracheophyta</taxon>
        <taxon>Spermatophyta</taxon>
        <taxon>Magnoliopsida</taxon>
        <taxon>eudicotyledons</taxon>
        <taxon>Gunneridae</taxon>
        <taxon>Pentapetalae</taxon>
        <taxon>rosids</taxon>
        <taxon>fabids</taxon>
        <taxon>Cucurbitales</taxon>
        <taxon>Cucurbitaceae</taxon>
        <taxon>Benincaseae</taxon>
        <taxon>Cucumis</taxon>
    </lineage>
</organism>
<reference evidence="2 3" key="1">
    <citation type="submission" date="2019-08" db="EMBL/GenBank/DDBJ databases">
        <title>Draft genome sequences of two oriental melons (Cucumis melo L. var makuwa).</title>
        <authorList>
            <person name="Kwon S.-Y."/>
        </authorList>
    </citation>
    <scope>NUCLEOTIDE SEQUENCE [LARGE SCALE GENOMIC DNA]</scope>
    <source>
        <strain evidence="3">cv. SW 3</strain>
        <tissue evidence="2">Leaf</tissue>
    </source>
</reference>
<proteinExistence type="predicted"/>
<name>A0A5A7SHR7_CUCMM</name>
<dbReference type="OrthoDB" id="1436950at2759"/>
<dbReference type="AlphaFoldDB" id="A0A5A7SHR7"/>